<keyword evidence="2" id="KW-1185">Reference proteome</keyword>
<organism evidence="1 2">
    <name type="scientific">Austwickia chelonae NBRC 105200</name>
    <dbReference type="NCBI Taxonomy" id="1184607"/>
    <lineage>
        <taxon>Bacteria</taxon>
        <taxon>Bacillati</taxon>
        <taxon>Actinomycetota</taxon>
        <taxon>Actinomycetes</taxon>
        <taxon>Micrococcales</taxon>
        <taxon>Dermatophilaceae</taxon>
        <taxon>Austwickia</taxon>
    </lineage>
</organism>
<name>K6VJV2_9MICO</name>
<dbReference type="RefSeq" id="WP_006501730.1">
    <property type="nucleotide sequence ID" value="NZ_BAGZ01000004.1"/>
</dbReference>
<dbReference type="Proteomes" id="UP000008495">
    <property type="component" value="Unassembled WGS sequence"/>
</dbReference>
<accession>K6VJV2</accession>
<protein>
    <recommendedName>
        <fullName evidence="3">Polyketide cyclase/dehydrase</fullName>
    </recommendedName>
</protein>
<comment type="caution">
    <text evidence="1">The sequence shown here is derived from an EMBL/GenBank/DDBJ whole genome shotgun (WGS) entry which is preliminary data.</text>
</comment>
<dbReference type="SUPFAM" id="SSF55961">
    <property type="entry name" value="Bet v1-like"/>
    <property type="match status" value="1"/>
</dbReference>
<dbReference type="InterPro" id="IPR023393">
    <property type="entry name" value="START-like_dom_sf"/>
</dbReference>
<proteinExistence type="predicted"/>
<evidence type="ECO:0000313" key="2">
    <source>
        <dbReference type="Proteomes" id="UP000008495"/>
    </source>
</evidence>
<sequence length="153" mass="17017">MANFTITRSVHIDATPERVQQVVEDLRHWESWTPWEQLDPEVQHTYPGATSGVGAVYTWAGDSSAGEGRMEIVASEPGRVDLLFAMTQPSGSTHDLRLDITPVDGGTDLTWTFIGKPKTLLSKFLSAVLRLDQQLGDYIEQALERFKTEAEKA</sequence>
<dbReference type="InterPro" id="IPR019587">
    <property type="entry name" value="Polyketide_cyclase/dehydratase"/>
</dbReference>
<dbReference type="Gene3D" id="3.30.530.20">
    <property type="match status" value="1"/>
</dbReference>
<dbReference type="eggNOG" id="COG3832">
    <property type="taxonomic scope" value="Bacteria"/>
</dbReference>
<evidence type="ECO:0000313" key="1">
    <source>
        <dbReference type="EMBL" id="GAB76979.1"/>
    </source>
</evidence>
<dbReference type="AlphaFoldDB" id="K6VJV2"/>
<reference evidence="1 2" key="1">
    <citation type="submission" date="2012-08" db="EMBL/GenBank/DDBJ databases">
        <title>Whole genome shotgun sequence of Austwickia chelonae NBRC 105200.</title>
        <authorList>
            <person name="Yoshida I."/>
            <person name="Hosoyama A."/>
            <person name="Tsuchikane K."/>
            <person name="Katsumata H."/>
            <person name="Ando Y."/>
            <person name="Ohji S."/>
            <person name="Hamada M."/>
            <person name="Tamura T."/>
            <person name="Yamazoe A."/>
            <person name="Yamazaki S."/>
            <person name="Fujita N."/>
        </authorList>
    </citation>
    <scope>NUCLEOTIDE SEQUENCE [LARGE SCALE GENOMIC DNA]</scope>
    <source>
        <strain evidence="1 2">NBRC 105200</strain>
    </source>
</reference>
<gene>
    <name evidence="1" type="ORF">AUCHE_04_00190</name>
</gene>
<evidence type="ECO:0008006" key="3">
    <source>
        <dbReference type="Google" id="ProtNLM"/>
    </source>
</evidence>
<dbReference type="Pfam" id="PF10604">
    <property type="entry name" value="Polyketide_cyc2"/>
    <property type="match status" value="1"/>
</dbReference>
<dbReference type="EMBL" id="BAGZ01000004">
    <property type="protein sequence ID" value="GAB76979.1"/>
    <property type="molecule type" value="Genomic_DNA"/>
</dbReference>
<dbReference type="CDD" id="cd07818">
    <property type="entry name" value="SRPBCC_1"/>
    <property type="match status" value="1"/>
</dbReference>